<keyword evidence="2" id="KW-1185">Reference proteome</keyword>
<protein>
    <submittedName>
        <fullName evidence="1">Uncharacterized protein</fullName>
    </submittedName>
</protein>
<gene>
    <name evidence="1" type="ORF">SAMN05661091_1685</name>
</gene>
<proteinExistence type="predicted"/>
<dbReference type="RefSeq" id="WP_208918577.1">
    <property type="nucleotide sequence ID" value="NZ_LT840184.1"/>
</dbReference>
<dbReference type="InterPro" id="IPR045425">
    <property type="entry name" value="DUF6508"/>
</dbReference>
<accession>A0A1X7H489</accession>
<evidence type="ECO:0000313" key="1">
    <source>
        <dbReference type="EMBL" id="SMF79332.1"/>
    </source>
</evidence>
<dbReference type="STRING" id="1313296.SAMN05661091_1685"/>
<dbReference type="Proteomes" id="UP000192940">
    <property type="component" value="Chromosome I"/>
</dbReference>
<organism evidence="1 2">
    <name type="scientific">Paenibacillus uliginis N3/975</name>
    <dbReference type="NCBI Taxonomy" id="1313296"/>
    <lineage>
        <taxon>Bacteria</taxon>
        <taxon>Bacillati</taxon>
        <taxon>Bacillota</taxon>
        <taxon>Bacilli</taxon>
        <taxon>Bacillales</taxon>
        <taxon>Paenibacillaceae</taxon>
        <taxon>Paenibacillus</taxon>
    </lineage>
</organism>
<name>A0A1X7H489_9BACL</name>
<dbReference type="Pfam" id="PF20118">
    <property type="entry name" value="DUF6508"/>
    <property type="match status" value="1"/>
</dbReference>
<dbReference type="AlphaFoldDB" id="A0A1X7H489"/>
<dbReference type="EMBL" id="LT840184">
    <property type="protein sequence ID" value="SMF79332.1"/>
    <property type="molecule type" value="Genomic_DNA"/>
</dbReference>
<evidence type="ECO:0000313" key="2">
    <source>
        <dbReference type="Proteomes" id="UP000192940"/>
    </source>
</evidence>
<reference evidence="1 2" key="1">
    <citation type="submission" date="2017-04" db="EMBL/GenBank/DDBJ databases">
        <authorList>
            <person name="Afonso C.L."/>
            <person name="Miller P.J."/>
            <person name="Scott M.A."/>
            <person name="Spackman E."/>
            <person name="Goraichik I."/>
            <person name="Dimitrov K.M."/>
            <person name="Suarez D.L."/>
            <person name="Swayne D.E."/>
        </authorList>
    </citation>
    <scope>NUCLEOTIDE SEQUENCE [LARGE SCALE GENOMIC DNA]</scope>
    <source>
        <strain evidence="1 2">N3/975</strain>
    </source>
</reference>
<sequence>MSFNSQITSTEIERLLNYSEYFQNVESQNNNHNMNEMISEFYNELSNTEFLLVFDWIGWLKENEVFRNLDNDIEEFIKKADLETLRKLMTAYIRGDRFNEGLFLKAVSSGKVGIILRRLKEINE</sequence>